<sequence length="258" mass="26653">MLALTAAVASTFFVASSPATAAFSSGPVRITGGTLEDDSAAESGWMATIVTPAKPCSATLIAPSWVLTAGECFSGDVPGAAPGSVAGPDDVVRAAGQTRKVTWASHRGYLTLARLDRPIQSAYYPPLAQTDPVAGARTYMYGAGTGCVMCRQVGRYRSAPLTVIQNDYWNLYYGSTLLSASPVGTFTLGDFGGAQMQDGVLAGVLVGSGETQYNTAPTNVISYKVAPARSWILQTKAANPPPGTIVTVPTCPVFVCGK</sequence>
<dbReference type="AlphaFoldDB" id="U5VZ73"/>
<dbReference type="GO" id="GO:0006508">
    <property type="term" value="P:proteolysis"/>
    <property type="evidence" value="ECO:0007669"/>
    <property type="project" value="InterPro"/>
</dbReference>
<gene>
    <name evidence="4" type="ORF">AFR_13720</name>
</gene>
<keyword evidence="1" id="KW-1015">Disulfide bond</keyword>
<dbReference type="InterPro" id="IPR009003">
    <property type="entry name" value="Peptidase_S1_PA"/>
</dbReference>
<dbReference type="HOGENOM" id="CLU_1076176_0_0_11"/>
<dbReference type="PROSITE" id="PS50240">
    <property type="entry name" value="TRYPSIN_DOM"/>
    <property type="match status" value="1"/>
</dbReference>
<dbReference type="InterPro" id="IPR050430">
    <property type="entry name" value="Peptidase_S1"/>
</dbReference>
<dbReference type="PANTHER" id="PTHR24276">
    <property type="entry name" value="POLYSERASE-RELATED"/>
    <property type="match status" value="1"/>
</dbReference>
<dbReference type="eggNOG" id="COG5640">
    <property type="taxonomic scope" value="Bacteria"/>
</dbReference>
<dbReference type="PANTHER" id="PTHR24276:SF98">
    <property type="entry name" value="FI18310P1-RELATED"/>
    <property type="match status" value="1"/>
</dbReference>
<dbReference type="EMBL" id="CP006272">
    <property type="protein sequence ID" value="AGZ41030.1"/>
    <property type="molecule type" value="Genomic_DNA"/>
</dbReference>
<reference evidence="4 5" key="1">
    <citation type="journal article" date="2014" name="J. Biotechnol.">
        <title>Complete genome sequence of the actinobacterium Actinoplanes friuliensis HAG 010964, producer of the lipopeptide antibiotic friulimycin.</title>
        <authorList>
            <person name="Ruckert C."/>
            <person name="Szczepanowski R."/>
            <person name="Albersmeier A."/>
            <person name="Goesmann A."/>
            <person name="Fischer N."/>
            <person name="Steinkamper A."/>
            <person name="Puhler A."/>
            <person name="Biener R."/>
            <person name="Schwartz D."/>
            <person name="Kalinowski J."/>
        </authorList>
    </citation>
    <scope>NUCLEOTIDE SEQUENCE [LARGE SCALE GENOMIC DNA]</scope>
    <source>
        <strain evidence="4 5">DSM 7358</strain>
    </source>
</reference>
<protein>
    <submittedName>
        <fullName evidence="4">Peptidase S1 and S6 chymotrypsin/Hap</fullName>
    </submittedName>
</protein>
<evidence type="ECO:0000313" key="5">
    <source>
        <dbReference type="Proteomes" id="UP000017746"/>
    </source>
</evidence>
<accession>U5VZ73</accession>
<dbReference type="GO" id="GO:0004252">
    <property type="term" value="F:serine-type endopeptidase activity"/>
    <property type="evidence" value="ECO:0007669"/>
    <property type="project" value="InterPro"/>
</dbReference>
<evidence type="ECO:0000313" key="4">
    <source>
        <dbReference type="EMBL" id="AGZ41030.1"/>
    </source>
</evidence>
<feature type="signal peptide" evidence="2">
    <location>
        <begin position="1"/>
        <end position="21"/>
    </location>
</feature>
<dbReference type="PATRIC" id="fig|1246995.3.peg.2786"/>
<feature type="domain" description="Peptidase S1" evidence="3">
    <location>
        <begin position="30"/>
        <end position="237"/>
    </location>
</feature>
<organism evidence="4 5">
    <name type="scientific">Actinoplanes friuliensis DSM 7358</name>
    <dbReference type="NCBI Taxonomy" id="1246995"/>
    <lineage>
        <taxon>Bacteria</taxon>
        <taxon>Bacillati</taxon>
        <taxon>Actinomycetota</taxon>
        <taxon>Actinomycetes</taxon>
        <taxon>Micromonosporales</taxon>
        <taxon>Micromonosporaceae</taxon>
        <taxon>Actinoplanes</taxon>
    </lineage>
</organism>
<proteinExistence type="predicted"/>
<dbReference type="KEGG" id="afs:AFR_13720"/>
<name>U5VZ73_9ACTN</name>
<keyword evidence="2" id="KW-0732">Signal</keyword>
<evidence type="ECO:0000259" key="3">
    <source>
        <dbReference type="PROSITE" id="PS50240"/>
    </source>
</evidence>
<dbReference type="SMART" id="SM00020">
    <property type="entry name" value="Tryp_SPc"/>
    <property type="match status" value="1"/>
</dbReference>
<dbReference type="InterPro" id="IPR043504">
    <property type="entry name" value="Peptidase_S1_PA_chymotrypsin"/>
</dbReference>
<feature type="chain" id="PRO_5004665510" evidence="2">
    <location>
        <begin position="22"/>
        <end position="258"/>
    </location>
</feature>
<dbReference type="STRING" id="1246995.AFR_13720"/>
<evidence type="ECO:0000256" key="1">
    <source>
        <dbReference type="ARBA" id="ARBA00023157"/>
    </source>
</evidence>
<dbReference type="Proteomes" id="UP000017746">
    <property type="component" value="Chromosome"/>
</dbReference>
<keyword evidence="5" id="KW-1185">Reference proteome</keyword>
<evidence type="ECO:0000256" key="2">
    <source>
        <dbReference type="SAM" id="SignalP"/>
    </source>
</evidence>
<dbReference type="Gene3D" id="2.40.10.10">
    <property type="entry name" value="Trypsin-like serine proteases"/>
    <property type="match status" value="1"/>
</dbReference>
<dbReference type="Pfam" id="PF00089">
    <property type="entry name" value="Trypsin"/>
    <property type="match status" value="1"/>
</dbReference>
<dbReference type="InterPro" id="IPR001254">
    <property type="entry name" value="Trypsin_dom"/>
</dbReference>
<dbReference type="SUPFAM" id="SSF50494">
    <property type="entry name" value="Trypsin-like serine proteases"/>
    <property type="match status" value="1"/>
</dbReference>